<proteinExistence type="inferred from homology"/>
<dbReference type="PANTHER" id="PTHR34383">
    <property type="entry name" value="POLYPHOSPHATE:AMP PHOSPHOTRANSFERASE-RELATED"/>
    <property type="match status" value="1"/>
</dbReference>
<sequence>MDDRKPARGTPGPGELDDGSLDWLDAELADTLDEDYELELSEPALSDELRRIYRRTHPPSIDRRDYLRQLLTLQTELIRLQDWVLHTKAKIVVVFEGRDAAGKGGVIKRITQRLNPRVARVVALPAPTERERTQWYFQRYVPHLPAGGEIVLFDRSWYNRAGVERVMGFANEEEVEQFFRDVPEFERMLVRSGIILLKYWFSITDEEQQMRFLMRIHDPMKQWKLSPMDLQSRVRWEDYTRAKEDMLFRTSIPEAPWYIVEGNDKKRARLNCIDHLLQQIPYEPVPHEPIALPDRVFNPNYERRTLPSDLYVPQKY</sequence>
<dbReference type="InterPro" id="IPR016898">
    <property type="entry name" value="Polyphosphate_phosphotransfera"/>
</dbReference>
<evidence type="ECO:0000256" key="1">
    <source>
        <dbReference type="ARBA" id="ARBA00009924"/>
    </source>
</evidence>
<dbReference type="Gene3D" id="3.40.50.300">
    <property type="entry name" value="P-loop containing nucleotide triphosphate hydrolases"/>
    <property type="match status" value="1"/>
</dbReference>
<reference evidence="9 10" key="1">
    <citation type="submission" date="2017-07" db="EMBL/GenBank/DDBJ databases">
        <title>Draft Genome Sequences of Select Purple Nonsulfur Bacteria.</title>
        <authorList>
            <person name="Lasarre B."/>
            <person name="Mckinlay J.B."/>
        </authorList>
    </citation>
    <scope>NUCLEOTIDE SEQUENCE [LARGE SCALE GENOMIC DNA]</scope>
    <source>
        <strain evidence="9 10">DSM 5909</strain>
    </source>
</reference>
<dbReference type="AlphaFoldDB" id="A0A327KT76"/>
<dbReference type="InterPro" id="IPR022486">
    <property type="entry name" value="PPK2_PA0141"/>
</dbReference>
<comment type="function">
    <text evidence="6">Uses inorganic polyphosphate (polyP) as a donor to convert GDP to GTP or ADP to ATP.</text>
</comment>
<dbReference type="GO" id="GO:0006754">
    <property type="term" value="P:ATP biosynthetic process"/>
    <property type="evidence" value="ECO:0007669"/>
    <property type="project" value="UniProtKB-KW"/>
</dbReference>
<evidence type="ECO:0000256" key="2">
    <source>
        <dbReference type="ARBA" id="ARBA00022679"/>
    </source>
</evidence>
<dbReference type="NCBIfam" id="TIGR03707">
    <property type="entry name" value="PPK2_P_aer"/>
    <property type="match status" value="1"/>
</dbReference>
<name>A0A327KT76_9BRAD</name>
<evidence type="ECO:0000256" key="6">
    <source>
        <dbReference type="RuleBase" id="RU369062"/>
    </source>
</evidence>
<keyword evidence="2 6" id="KW-0808">Transferase</keyword>
<comment type="similarity">
    <text evidence="1 6">Belongs to the polyphosphate kinase 2 (PPK2) family. Class I subfamily.</text>
</comment>
<dbReference type="PANTHER" id="PTHR34383:SF1">
    <property type="entry name" value="ADP-POLYPHOSPHATE PHOSPHOTRANSFERASE"/>
    <property type="match status" value="1"/>
</dbReference>
<dbReference type="RefSeq" id="WP_111422219.1">
    <property type="nucleotide sequence ID" value="NZ_NPEX01000350.1"/>
</dbReference>
<dbReference type="EC" id="2.7.4.-" evidence="6"/>
<dbReference type="InterPro" id="IPR027417">
    <property type="entry name" value="P-loop_NTPase"/>
</dbReference>
<evidence type="ECO:0000256" key="4">
    <source>
        <dbReference type="ARBA" id="ARBA00023310"/>
    </source>
</evidence>
<evidence type="ECO:0000256" key="3">
    <source>
        <dbReference type="ARBA" id="ARBA00022777"/>
    </source>
</evidence>
<dbReference type="OrthoDB" id="9775224at2"/>
<evidence type="ECO:0000313" key="9">
    <source>
        <dbReference type="EMBL" id="RAI38588.1"/>
    </source>
</evidence>
<evidence type="ECO:0000256" key="7">
    <source>
        <dbReference type="SAM" id="MobiDB-lite"/>
    </source>
</evidence>
<accession>A0A327KT76</accession>
<dbReference type="SUPFAM" id="SSF52540">
    <property type="entry name" value="P-loop containing nucleoside triphosphate hydrolases"/>
    <property type="match status" value="1"/>
</dbReference>
<keyword evidence="4" id="KW-0066">ATP synthesis</keyword>
<feature type="region of interest" description="Disordered" evidence="7">
    <location>
        <begin position="1"/>
        <end position="20"/>
    </location>
</feature>
<comment type="catalytic activity">
    <reaction evidence="5">
        <text>[phosphate](n) + ATP = [phosphate](n+1) + ADP</text>
        <dbReference type="Rhea" id="RHEA:19573"/>
        <dbReference type="Rhea" id="RHEA-COMP:9859"/>
        <dbReference type="Rhea" id="RHEA-COMP:14280"/>
        <dbReference type="ChEBI" id="CHEBI:16838"/>
        <dbReference type="ChEBI" id="CHEBI:30616"/>
        <dbReference type="ChEBI" id="CHEBI:456216"/>
    </reaction>
    <physiologicalReaction direction="right-to-left" evidence="5">
        <dbReference type="Rhea" id="RHEA:19575"/>
    </physiologicalReaction>
</comment>
<evidence type="ECO:0000259" key="8">
    <source>
        <dbReference type="Pfam" id="PF03976"/>
    </source>
</evidence>
<comment type="caution">
    <text evidence="9">The sequence shown here is derived from an EMBL/GenBank/DDBJ whole genome shotgun (WGS) entry which is preliminary data.</text>
</comment>
<dbReference type="Pfam" id="PF03976">
    <property type="entry name" value="PPK2"/>
    <property type="match status" value="1"/>
</dbReference>
<comment type="subunit">
    <text evidence="6">Homotetramer.</text>
</comment>
<evidence type="ECO:0000313" key="10">
    <source>
        <dbReference type="Proteomes" id="UP000249130"/>
    </source>
</evidence>
<dbReference type="PIRSF" id="PIRSF028756">
    <property type="entry name" value="PPK2_prd"/>
    <property type="match status" value="1"/>
</dbReference>
<keyword evidence="3 6" id="KW-0418">Kinase</keyword>
<feature type="domain" description="Polyphosphate kinase-2-related" evidence="8">
    <location>
        <begin position="61"/>
        <end position="284"/>
    </location>
</feature>
<organism evidence="9 10">
    <name type="scientific">Rhodoplanes roseus</name>
    <dbReference type="NCBI Taxonomy" id="29409"/>
    <lineage>
        <taxon>Bacteria</taxon>
        <taxon>Pseudomonadati</taxon>
        <taxon>Pseudomonadota</taxon>
        <taxon>Alphaproteobacteria</taxon>
        <taxon>Hyphomicrobiales</taxon>
        <taxon>Nitrobacteraceae</taxon>
        <taxon>Rhodoplanes</taxon>
    </lineage>
</organism>
<dbReference type="EMBL" id="NPEX01000350">
    <property type="protein sequence ID" value="RAI38588.1"/>
    <property type="molecule type" value="Genomic_DNA"/>
</dbReference>
<dbReference type="GO" id="GO:0008976">
    <property type="term" value="F:polyphosphate kinase activity"/>
    <property type="evidence" value="ECO:0007669"/>
    <property type="project" value="UniProtKB-UniRule"/>
</dbReference>
<protein>
    <recommendedName>
        <fullName evidence="6">ADP/GDP-polyphosphate phosphotransferase</fullName>
        <ecNumber evidence="6">2.7.4.-</ecNumber>
    </recommendedName>
    <alternativeName>
        <fullName evidence="6">Polyphosphate kinase PPK2</fullName>
    </alternativeName>
</protein>
<keyword evidence="10" id="KW-1185">Reference proteome</keyword>
<gene>
    <name evidence="9" type="primary">ppk2</name>
    <name evidence="9" type="ORF">CH341_27570</name>
</gene>
<evidence type="ECO:0000256" key="5">
    <source>
        <dbReference type="ARBA" id="ARBA00024500"/>
    </source>
</evidence>
<dbReference type="Proteomes" id="UP000249130">
    <property type="component" value="Unassembled WGS sequence"/>
</dbReference>
<dbReference type="InterPro" id="IPR022488">
    <property type="entry name" value="PPK2-related"/>
</dbReference>